<keyword evidence="6" id="KW-0969">Cilium</keyword>
<evidence type="ECO:0000256" key="1">
    <source>
        <dbReference type="ARBA" id="ARBA00004236"/>
    </source>
</evidence>
<keyword evidence="5" id="KW-0472">Membrane</keyword>
<dbReference type="EMBL" id="CP132508">
    <property type="protein sequence ID" value="WPD19978.1"/>
    <property type="molecule type" value="Genomic_DNA"/>
</dbReference>
<keyword evidence="7" id="KW-1185">Reference proteome</keyword>
<dbReference type="InterPro" id="IPR022781">
    <property type="entry name" value="Flagellar_biosynth_FliO"/>
</dbReference>
<organism evidence="6 7">
    <name type="scientific">Thermaerobacter composti</name>
    <dbReference type="NCBI Taxonomy" id="554949"/>
    <lineage>
        <taxon>Bacteria</taxon>
        <taxon>Bacillati</taxon>
        <taxon>Bacillota</taxon>
        <taxon>Clostridia</taxon>
        <taxon>Eubacteriales</taxon>
        <taxon>Clostridiales Family XVII. Incertae Sedis</taxon>
        <taxon>Thermaerobacter</taxon>
    </lineage>
</organism>
<accession>A0ABZ0QR65</accession>
<evidence type="ECO:0000313" key="7">
    <source>
        <dbReference type="Proteomes" id="UP001304683"/>
    </source>
</evidence>
<evidence type="ECO:0000256" key="5">
    <source>
        <dbReference type="ARBA" id="ARBA00023136"/>
    </source>
</evidence>
<evidence type="ECO:0000256" key="3">
    <source>
        <dbReference type="ARBA" id="ARBA00022692"/>
    </source>
</evidence>
<dbReference type="RefSeq" id="WP_167758901.1">
    <property type="nucleotide sequence ID" value="NZ_CP132508.1"/>
</dbReference>
<evidence type="ECO:0000256" key="2">
    <source>
        <dbReference type="ARBA" id="ARBA00022475"/>
    </source>
</evidence>
<evidence type="ECO:0000313" key="6">
    <source>
        <dbReference type="EMBL" id="WPD19978.1"/>
    </source>
</evidence>
<keyword evidence="3" id="KW-0812">Transmembrane</keyword>
<gene>
    <name evidence="6" type="ORF">Q5761_04865</name>
</gene>
<name>A0ABZ0QR65_9FIRM</name>
<dbReference type="Pfam" id="PF04347">
    <property type="entry name" value="FliO"/>
    <property type="match status" value="1"/>
</dbReference>
<protein>
    <submittedName>
        <fullName evidence="6">Flagellar biosynthetic protein FliO</fullName>
    </submittedName>
</protein>
<keyword evidence="2" id="KW-1003">Cell membrane</keyword>
<keyword evidence="6" id="KW-0282">Flagellum</keyword>
<comment type="subcellular location">
    <subcellularLocation>
        <location evidence="1">Cell membrane</location>
    </subcellularLocation>
</comment>
<sequence length="86" mass="9368">MWTSLIQFLLASLLVIAVAAWGSRALGRWLRPRPGPDGLEIRAVVPLGGRRLLCVVRWRGDDLLLGVTDRGVSLLDRRPAGGDEPA</sequence>
<evidence type="ECO:0000256" key="4">
    <source>
        <dbReference type="ARBA" id="ARBA00022989"/>
    </source>
</evidence>
<keyword evidence="6" id="KW-0966">Cell projection</keyword>
<reference evidence="6 7" key="1">
    <citation type="submission" date="2023-08" db="EMBL/GenBank/DDBJ databases">
        <title>Genome sequence of Thermaerobacter compostii strain Ins1, a spore-forming filamentous bacterium isolated from a deep geothermal reservoir.</title>
        <authorList>
            <person name="Bregnard D."/>
            <person name="Gonzalez D."/>
            <person name="Junier P."/>
        </authorList>
    </citation>
    <scope>NUCLEOTIDE SEQUENCE [LARGE SCALE GENOMIC DNA]</scope>
    <source>
        <strain evidence="6 7">Ins1</strain>
    </source>
</reference>
<proteinExistence type="predicted"/>
<keyword evidence="4" id="KW-1133">Transmembrane helix</keyword>
<dbReference type="Proteomes" id="UP001304683">
    <property type="component" value="Chromosome"/>
</dbReference>